<keyword evidence="16" id="KW-1185">Reference proteome</keyword>
<dbReference type="InterPro" id="IPR000387">
    <property type="entry name" value="Tyr_Pase_dom"/>
</dbReference>
<comment type="caution">
    <text evidence="15">The sequence shown here is derived from an EMBL/GenBank/DDBJ whole genome shotgun (WGS) entry which is preliminary data.</text>
</comment>
<evidence type="ECO:0000313" key="16">
    <source>
        <dbReference type="Proteomes" id="UP000677803"/>
    </source>
</evidence>
<keyword evidence="3 11" id="KW-0812">Transmembrane</keyword>
<evidence type="ECO:0000259" key="13">
    <source>
        <dbReference type="PROSITE" id="PS50056"/>
    </source>
</evidence>
<dbReference type="PROSITE" id="PS50056">
    <property type="entry name" value="TYR_PHOSPHATASE_2"/>
    <property type="match status" value="1"/>
</dbReference>
<dbReference type="GO" id="GO:0043235">
    <property type="term" value="C:receptor complex"/>
    <property type="evidence" value="ECO:0007669"/>
    <property type="project" value="TreeGrafter"/>
</dbReference>
<dbReference type="PRINTS" id="PR00700">
    <property type="entry name" value="PRTYPHPHTASE"/>
</dbReference>
<dbReference type="AlphaFoldDB" id="A0A8S4B364"/>
<dbReference type="SUPFAM" id="SSF49265">
    <property type="entry name" value="Fibronectin type III"/>
    <property type="match status" value="3"/>
</dbReference>
<dbReference type="InterPro" id="IPR036116">
    <property type="entry name" value="FN3_sf"/>
</dbReference>
<dbReference type="PANTHER" id="PTHR46957:SF10">
    <property type="entry name" value="PROTEIN TYROSINE PHOSPHATASE, RECEPTOR TYPE, H"/>
    <property type="match status" value="1"/>
</dbReference>
<reference evidence="15" key="1">
    <citation type="submission" date="2021-05" db="EMBL/GenBank/DDBJ databases">
        <authorList>
            <person name="Tigano A."/>
        </authorList>
    </citation>
    <scope>NUCLEOTIDE SEQUENCE</scope>
</reference>
<evidence type="ECO:0000256" key="4">
    <source>
        <dbReference type="ARBA" id="ARBA00022729"/>
    </source>
</evidence>
<name>A0A8S4B364_9TELE</name>
<dbReference type="InterPro" id="IPR000242">
    <property type="entry name" value="PTP_cat"/>
</dbReference>
<keyword evidence="9" id="KW-0325">Glycoprotein</keyword>
<dbReference type="InterPro" id="IPR016130">
    <property type="entry name" value="Tyr_Pase_AS"/>
</dbReference>
<keyword evidence="5" id="KW-0378">Hydrolase</keyword>
<dbReference type="PROSITE" id="PS50055">
    <property type="entry name" value="TYR_PHOSPHATASE_PTP"/>
    <property type="match status" value="1"/>
</dbReference>
<comment type="subcellular location">
    <subcellularLocation>
        <location evidence="1">Membrane</location>
        <topology evidence="1">Single-pass type I membrane protein</topology>
    </subcellularLocation>
</comment>
<keyword evidence="4" id="KW-0732">Signal</keyword>
<feature type="domain" description="Fibronectin type-III" evidence="14">
    <location>
        <begin position="165"/>
        <end position="250"/>
    </location>
</feature>
<dbReference type="SUPFAM" id="SSF52799">
    <property type="entry name" value="(Phosphotyrosine protein) phosphatases II"/>
    <property type="match status" value="1"/>
</dbReference>
<protein>
    <recommendedName>
        <fullName evidence="2">protein-tyrosine-phosphatase</fullName>
        <ecNumber evidence="2">3.1.3.48</ecNumber>
    </recommendedName>
</protein>
<dbReference type="Gene3D" id="2.60.40.10">
    <property type="entry name" value="Immunoglobulins"/>
    <property type="match status" value="6"/>
</dbReference>
<feature type="domain" description="Fibronectin type-III" evidence="14">
    <location>
        <begin position="320"/>
        <end position="407"/>
    </location>
</feature>
<dbReference type="InterPro" id="IPR050713">
    <property type="entry name" value="RTP_Phos/Ushers"/>
</dbReference>
<dbReference type="EC" id="3.1.3.48" evidence="2"/>
<dbReference type="InterPro" id="IPR013783">
    <property type="entry name" value="Ig-like_fold"/>
</dbReference>
<dbReference type="InterPro" id="IPR029021">
    <property type="entry name" value="Prot-tyrosine_phosphatase-like"/>
</dbReference>
<evidence type="ECO:0000256" key="2">
    <source>
        <dbReference type="ARBA" id="ARBA00013064"/>
    </source>
</evidence>
<dbReference type="Proteomes" id="UP000677803">
    <property type="component" value="Unassembled WGS sequence"/>
</dbReference>
<evidence type="ECO:0000259" key="14">
    <source>
        <dbReference type="PROSITE" id="PS50853"/>
    </source>
</evidence>
<keyword evidence="8 11" id="KW-0472">Membrane</keyword>
<dbReference type="PANTHER" id="PTHR46957">
    <property type="entry name" value="CYTOKINE RECEPTOR"/>
    <property type="match status" value="1"/>
</dbReference>
<evidence type="ECO:0000256" key="10">
    <source>
        <dbReference type="ARBA" id="ARBA00051722"/>
    </source>
</evidence>
<feature type="domain" description="Tyrosine-protein phosphatase" evidence="12">
    <location>
        <begin position="807"/>
        <end position="1066"/>
    </location>
</feature>
<proteinExistence type="predicted"/>
<organism evidence="15 16">
    <name type="scientific">Menidia menidia</name>
    <name type="common">Atlantic silverside</name>
    <dbReference type="NCBI Taxonomy" id="238744"/>
    <lineage>
        <taxon>Eukaryota</taxon>
        <taxon>Metazoa</taxon>
        <taxon>Chordata</taxon>
        <taxon>Craniata</taxon>
        <taxon>Vertebrata</taxon>
        <taxon>Euteleostomi</taxon>
        <taxon>Actinopterygii</taxon>
        <taxon>Neopterygii</taxon>
        <taxon>Teleostei</taxon>
        <taxon>Neoteleostei</taxon>
        <taxon>Acanthomorphata</taxon>
        <taxon>Ovalentaria</taxon>
        <taxon>Atherinomorphae</taxon>
        <taxon>Atheriniformes</taxon>
        <taxon>Atherinopsidae</taxon>
        <taxon>Menidiinae</taxon>
        <taxon>Menidia</taxon>
    </lineage>
</organism>
<evidence type="ECO:0000259" key="12">
    <source>
        <dbReference type="PROSITE" id="PS50055"/>
    </source>
</evidence>
<dbReference type="EMBL" id="CAJRST010010001">
    <property type="protein sequence ID" value="CAG5907464.1"/>
    <property type="molecule type" value="Genomic_DNA"/>
</dbReference>
<dbReference type="CDD" id="cd00063">
    <property type="entry name" value="FN3"/>
    <property type="match status" value="5"/>
</dbReference>
<evidence type="ECO:0000256" key="8">
    <source>
        <dbReference type="ARBA" id="ARBA00023136"/>
    </source>
</evidence>
<dbReference type="PROSITE" id="PS50853">
    <property type="entry name" value="FN3"/>
    <property type="match status" value="3"/>
</dbReference>
<dbReference type="FunFam" id="3.90.190.10:FF:000009">
    <property type="entry name" value="Receptor-type tyrosine-protein phosphatase beta"/>
    <property type="match status" value="1"/>
</dbReference>
<accession>A0A8S4B364</accession>
<evidence type="ECO:0000256" key="9">
    <source>
        <dbReference type="ARBA" id="ARBA00023180"/>
    </source>
</evidence>
<dbReference type="GO" id="GO:0016020">
    <property type="term" value="C:membrane"/>
    <property type="evidence" value="ECO:0007669"/>
    <property type="project" value="UniProtKB-SubCell"/>
</dbReference>
<feature type="domain" description="Fibronectin type-III" evidence="14">
    <location>
        <begin position="489"/>
        <end position="578"/>
    </location>
</feature>
<dbReference type="Pfam" id="PF00102">
    <property type="entry name" value="Y_phosphatase"/>
    <property type="match status" value="1"/>
</dbReference>
<evidence type="ECO:0000313" key="15">
    <source>
        <dbReference type="EMBL" id="CAG5907464.1"/>
    </source>
</evidence>
<dbReference type="SMART" id="SM00194">
    <property type="entry name" value="PTPc"/>
    <property type="match status" value="1"/>
</dbReference>
<keyword evidence="6" id="KW-0904">Protein phosphatase</keyword>
<evidence type="ECO:0000256" key="3">
    <source>
        <dbReference type="ARBA" id="ARBA00022692"/>
    </source>
</evidence>
<dbReference type="OrthoDB" id="8609993at2759"/>
<keyword evidence="7 11" id="KW-1133">Transmembrane helix</keyword>
<dbReference type="InterPro" id="IPR003595">
    <property type="entry name" value="Tyr_Pase_cat"/>
</dbReference>
<dbReference type="GO" id="GO:0004725">
    <property type="term" value="F:protein tyrosine phosphatase activity"/>
    <property type="evidence" value="ECO:0007669"/>
    <property type="project" value="UniProtKB-EC"/>
</dbReference>
<evidence type="ECO:0000256" key="7">
    <source>
        <dbReference type="ARBA" id="ARBA00022989"/>
    </source>
</evidence>
<feature type="transmembrane region" description="Helical" evidence="11">
    <location>
        <begin position="739"/>
        <end position="762"/>
    </location>
</feature>
<dbReference type="Gene3D" id="3.90.190.10">
    <property type="entry name" value="Protein tyrosine phosphatase superfamily"/>
    <property type="match status" value="1"/>
</dbReference>
<sequence>MTQAHTRSSITHKGLPNGVVAPKFIIVKYCDDNLYFLKEKKGIKCLKHFLKIQKMKHATKTRTTTTMAATAHIGTVEEVVAPLDVEDIRILGQNLTSITLLWTKVDGISNYLLVFNGTQTEIPYSEKNITHTATGLESGTKYNFTLFTVLNGTRSEGKSLPAVTAPGDVEGFSTDGQNDTSITLKWKKNNNIDIYTLQFNERNENISANSETYTVSGLTSATRYTFTLFAVFEYATSTPGDVEGFSADGQNDTSITLKWKKINNIDIYTLQFNERKENISANAETYTVSGLTSATTYTFSLFAMFEYATSSGAVLTAVTAPQNVKEFKSRDQNETSVTVQWKKVDDINTYTLLINEREEHFTLSAENGTYTVNNLISATGYIFRLFAVFDYAKSSGVSITAVTAPRNVEEFKSLDQNETSVTLQWKDVNNISNYILLFGESKINVTTSAEMGTHTVYSLISGAKHNFTLFTVFEYASSSGVSITAATVPPMVPSVDQTERSLTNVTLEWEIMNQDWGYQVQIHGNNAFIESTSKTSHKASYLVSRLNPGTVYNFSVITNFGGLNSTAYTDFIVTTIDCASGKWQVTNSTIQGTIKGAFTKATVSNESHGVISTSTNVLFTGLCPGTTYGVSLHYERQSKSFQQCSHKVTILPSNLKGYCKYWGSGYAARIIWDPPNGVWTTVQVNVSGKTFDINGKEDHFILHELKPAKRYKVSLGLLSGTERSAEPFEFSCLTDDRGVIAGAFFAVVLFIALVCVAVFIYLKHPEKISRKQPAGGSKQQKSKAKAIPVTKFSYHFNQLSLDENRGFSEEYEGLSSVGTDQTCKAANLPENRPKNRFTNVLPYDWCRVKLITATPSETLDYINASYMPGYNSNREYIATQGPLPSTVKDFWRMVWEQRVNCIVMVTNCTEGGRTKCEQYWPRDCKECLYGELLVTVQSEQVESSWTLRQLTVKHNDTSEERTVKHFHFTVWPDHGVPQDTGVLIQFRQLVREHIETDGGQAPTVVHCSAGVGRTGTIIALDVLLQQLEKEQAVGINAFVHKMRLNRPYMVQTESQYVFLHQCIVDTLQPHQKTDENVYENSDVIYVNATALRELPSSSAKPSCIKQLKRLFKEPSVICMTLWALVWASLNRTSLLFAGFNTGVNTCLLGL</sequence>
<comment type="catalytic activity">
    <reaction evidence="10">
        <text>O-phospho-L-tyrosyl-[protein] + H2O = L-tyrosyl-[protein] + phosphate</text>
        <dbReference type="Rhea" id="RHEA:10684"/>
        <dbReference type="Rhea" id="RHEA-COMP:10136"/>
        <dbReference type="Rhea" id="RHEA-COMP:20101"/>
        <dbReference type="ChEBI" id="CHEBI:15377"/>
        <dbReference type="ChEBI" id="CHEBI:43474"/>
        <dbReference type="ChEBI" id="CHEBI:46858"/>
        <dbReference type="ChEBI" id="CHEBI:61978"/>
        <dbReference type="EC" id="3.1.3.48"/>
    </reaction>
</comment>
<dbReference type="SMART" id="SM00060">
    <property type="entry name" value="FN3"/>
    <property type="match status" value="7"/>
</dbReference>
<evidence type="ECO:0000256" key="1">
    <source>
        <dbReference type="ARBA" id="ARBA00004479"/>
    </source>
</evidence>
<evidence type="ECO:0000256" key="6">
    <source>
        <dbReference type="ARBA" id="ARBA00022912"/>
    </source>
</evidence>
<dbReference type="PROSITE" id="PS00383">
    <property type="entry name" value="TYR_PHOSPHATASE_1"/>
    <property type="match status" value="1"/>
</dbReference>
<evidence type="ECO:0000256" key="5">
    <source>
        <dbReference type="ARBA" id="ARBA00022801"/>
    </source>
</evidence>
<gene>
    <name evidence="15" type="ORF">MMEN_LOCUS9633</name>
</gene>
<dbReference type="SMART" id="SM00404">
    <property type="entry name" value="PTPc_motif"/>
    <property type="match status" value="1"/>
</dbReference>
<dbReference type="InterPro" id="IPR003961">
    <property type="entry name" value="FN3_dom"/>
</dbReference>
<feature type="domain" description="Tyrosine specific protein phosphatases" evidence="13">
    <location>
        <begin position="984"/>
        <end position="1057"/>
    </location>
</feature>
<dbReference type="Pfam" id="PF00041">
    <property type="entry name" value="fn3"/>
    <property type="match status" value="4"/>
</dbReference>
<evidence type="ECO:0000256" key="11">
    <source>
        <dbReference type="SAM" id="Phobius"/>
    </source>
</evidence>